<comment type="caution">
    <text evidence="1">The sequence shown here is derived from an EMBL/GenBank/DDBJ whole genome shotgun (WGS) entry which is preliminary data.</text>
</comment>
<name>A0ACC3ADD7_9EURO</name>
<reference evidence="1" key="1">
    <citation type="submission" date="2022-10" db="EMBL/GenBank/DDBJ databases">
        <title>Culturing micro-colonial fungi from biological soil crusts in the Mojave desert and describing Neophaeococcomyces mojavensis, and introducing the new genera and species Taxawa tesnikishii.</title>
        <authorList>
            <person name="Kurbessoian T."/>
            <person name="Stajich J.E."/>
        </authorList>
    </citation>
    <scope>NUCLEOTIDE SEQUENCE</scope>
    <source>
        <strain evidence="1">JES_112</strain>
    </source>
</reference>
<keyword evidence="2" id="KW-1185">Reference proteome</keyword>
<protein>
    <submittedName>
        <fullName evidence="1">Uncharacterized protein</fullName>
    </submittedName>
</protein>
<accession>A0ACC3ADD7</accession>
<evidence type="ECO:0000313" key="2">
    <source>
        <dbReference type="Proteomes" id="UP001172386"/>
    </source>
</evidence>
<proteinExistence type="predicted"/>
<gene>
    <name evidence="1" type="ORF">H2198_002686</name>
</gene>
<dbReference type="EMBL" id="JAPDRQ010000033">
    <property type="protein sequence ID" value="KAJ9660180.1"/>
    <property type="molecule type" value="Genomic_DNA"/>
</dbReference>
<evidence type="ECO:0000313" key="1">
    <source>
        <dbReference type="EMBL" id="KAJ9660180.1"/>
    </source>
</evidence>
<organism evidence="1 2">
    <name type="scientific">Neophaeococcomyces mojaviensis</name>
    <dbReference type="NCBI Taxonomy" id="3383035"/>
    <lineage>
        <taxon>Eukaryota</taxon>
        <taxon>Fungi</taxon>
        <taxon>Dikarya</taxon>
        <taxon>Ascomycota</taxon>
        <taxon>Pezizomycotina</taxon>
        <taxon>Eurotiomycetes</taxon>
        <taxon>Chaetothyriomycetidae</taxon>
        <taxon>Chaetothyriales</taxon>
        <taxon>Chaetothyriales incertae sedis</taxon>
        <taxon>Neophaeococcomyces</taxon>
    </lineage>
</organism>
<dbReference type="Proteomes" id="UP001172386">
    <property type="component" value="Unassembled WGS sequence"/>
</dbReference>
<sequence length="309" mass="33809">MLSSLPSFRRQQLLLEYATIKSKCPGGIYLSPSPADVSTWIGTLFVRDGPYSSAILRFEIVFPSSYPDTGPLVNFFTEIFHPLLVPLTTYTFAAGALDPNVTFSAADTKRLPPGSFNLHEAFPLWYESEQDKRSARSSSIGSAAAAATARPISIHSLSAGIKQAVQTDDTRPVLLDVLKYVKRAFEDETLLDNLPLRAAVSPNAWHAWRAYRGLPKLGSRSISPASAESERTPLSPGRDPGDWNWDGVWESRVRGGIEESISDASLFSSKGGRVGNVVGGSIRFAKHDDEKTEEIQHLMLRTLGVMPSD</sequence>